<keyword evidence="2" id="KW-0547">Nucleotide-binding</keyword>
<dbReference type="InterPro" id="IPR022941">
    <property type="entry name" value="SRP54"/>
</dbReference>
<dbReference type="Gene3D" id="3.40.50.300">
    <property type="entry name" value="P-loop containing nucleotide triphosphate hydrolases"/>
    <property type="match status" value="1"/>
</dbReference>
<evidence type="ECO:0000256" key="3">
    <source>
        <dbReference type="ARBA" id="ARBA00023134"/>
    </source>
</evidence>
<comment type="subcellular location">
    <subcellularLocation>
        <location evidence="1">Cytoplasm</location>
    </subcellularLocation>
</comment>
<feature type="domain" description="SRP54-type proteins GTP-binding" evidence="4">
    <location>
        <begin position="83"/>
        <end position="207"/>
    </location>
</feature>
<dbReference type="InterPro" id="IPR036225">
    <property type="entry name" value="SRP/SRP_N"/>
</dbReference>
<dbReference type="Pfam" id="PF00448">
    <property type="entry name" value="SRP54"/>
    <property type="match status" value="1"/>
</dbReference>
<dbReference type="InterPro" id="IPR042101">
    <property type="entry name" value="SRP54_N_sf"/>
</dbReference>
<dbReference type="InterPro" id="IPR013822">
    <property type="entry name" value="Signal_recog_particl_SRP54_hlx"/>
</dbReference>
<evidence type="ECO:0000259" key="4">
    <source>
        <dbReference type="SMART" id="SM00962"/>
    </source>
</evidence>
<dbReference type="Proteomes" id="UP000078200">
    <property type="component" value="Unassembled WGS sequence"/>
</dbReference>
<feature type="domain" description="Signal recognition particle SRP54 helical bundle" evidence="5">
    <location>
        <begin position="2"/>
        <end position="87"/>
    </location>
</feature>
<dbReference type="EnsemblMetazoa" id="GAUT007446-RA">
    <property type="protein sequence ID" value="GAUT007446-PA"/>
    <property type="gene ID" value="GAUT007446"/>
</dbReference>
<keyword evidence="3" id="KW-0342">GTP-binding</keyword>
<dbReference type="STRING" id="7395.A0A1A9UK74"/>
<evidence type="ECO:0000313" key="6">
    <source>
        <dbReference type="EnsemblMetazoa" id="GAUT007446-PA"/>
    </source>
</evidence>
<evidence type="ECO:0008006" key="8">
    <source>
        <dbReference type="Google" id="ProtNLM"/>
    </source>
</evidence>
<name>A0A1A9UK74_GLOAU</name>
<dbReference type="Gene3D" id="1.20.120.140">
    <property type="entry name" value="Signal recognition particle SRP54, nucleotide-binding domain"/>
    <property type="match status" value="1"/>
</dbReference>
<dbReference type="InterPro" id="IPR027417">
    <property type="entry name" value="P-loop_NTPase"/>
</dbReference>
<dbReference type="SUPFAM" id="SSF47364">
    <property type="entry name" value="Domain of the SRP/SRP receptor G-proteins"/>
    <property type="match status" value="1"/>
</dbReference>
<dbReference type="PANTHER" id="PTHR11564">
    <property type="entry name" value="SIGNAL RECOGNITION PARTICLE 54K PROTEIN SRP54"/>
    <property type="match status" value="1"/>
</dbReference>
<protein>
    <recommendedName>
        <fullName evidence="8">SRP54-type proteins GTP-binding domain-containing protein</fullName>
    </recommendedName>
</protein>
<dbReference type="SMART" id="SM00963">
    <property type="entry name" value="SRP54_N"/>
    <property type="match status" value="1"/>
</dbReference>
<dbReference type="AlphaFoldDB" id="A0A1A9UK74"/>
<dbReference type="GO" id="GO:0005525">
    <property type="term" value="F:GTP binding"/>
    <property type="evidence" value="ECO:0007669"/>
    <property type="project" value="UniProtKB-KW"/>
</dbReference>
<evidence type="ECO:0000259" key="5">
    <source>
        <dbReference type="SMART" id="SM00963"/>
    </source>
</evidence>
<organism evidence="6 7">
    <name type="scientific">Glossina austeni</name>
    <name type="common">Savannah tsetse fly</name>
    <dbReference type="NCBI Taxonomy" id="7395"/>
    <lineage>
        <taxon>Eukaryota</taxon>
        <taxon>Metazoa</taxon>
        <taxon>Ecdysozoa</taxon>
        <taxon>Arthropoda</taxon>
        <taxon>Hexapoda</taxon>
        <taxon>Insecta</taxon>
        <taxon>Pterygota</taxon>
        <taxon>Neoptera</taxon>
        <taxon>Endopterygota</taxon>
        <taxon>Diptera</taxon>
        <taxon>Brachycera</taxon>
        <taxon>Muscomorpha</taxon>
        <taxon>Hippoboscoidea</taxon>
        <taxon>Glossinidae</taxon>
        <taxon>Glossina</taxon>
    </lineage>
</organism>
<proteinExistence type="predicted"/>
<dbReference type="GO" id="GO:0003924">
    <property type="term" value="F:GTPase activity"/>
    <property type="evidence" value="ECO:0007669"/>
    <property type="project" value="InterPro"/>
</dbReference>
<evidence type="ECO:0000256" key="1">
    <source>
        <dbReference type="ARBA" id="ARBA00004496"/>
    </source>
</evidence>
<evidence type="ECO:0000313" key="7">
    <source>
        <dbReference type="Proteomes" id="UP000078200"/>
    </source>
</evidence>
<evidence type="ECO:0000256" key="2">
    <source>
        <dbReference type="ARBA" id="ARBA00022741"/>
    </source>
</evidence>
<reference evidence="6" key="1">
    <citation type="submission" date="2020-05" db="UniProtKB">
        <authorList>
            <consortium name="EnsemblMetazoa"/>
        </authorList>
    </citation>
    <scope>IDENTIFICATION</scope>
    <source>
        <strain evidence="6">TTRI</strain>
    </source>
</reference>
<dbReference type="GO" id="GO:0048500">
    <property type="term" value="C:signal recognition particle"/>
    <property type="evidence" value="ECO:0007669"/>
    <property type="project" value="InterPro"/>
</dbReference>
<dbReference type="VEuPathDB" id="VectorBase:GAUT007446"/>
<dbReference type="SUPFAM" id="SSF52540">
    <property type="entry name" value="P-loop containing nucleoside triphosphate hydrolases"/>
    <property type="match status" value="1"/>
</dbReference>
<accession>A0A1A9UK74</accession>
<dbReference type="PANTHER" id="PTHR11564:SF5">
    <property type="entry name" value="SIGNAL RECOGNITION PARTICLE SUBUNIT SRP54"/>
    <property type="match status" value="1"/>
</dbReference>
<dbReference type="SMART" id="SM00962">
    <property type="entry name" value="SRP54"/>
    <property type="match status" value="1"/>
</dbReference>
<keyword evidence="7" id="KW-1185">Reference proteome</keyword>
<sequence length="211" mass="24036">MIFSHLSNKLHNILKHISERGRLTSENISNTLRQVRIVLLEADVALPVIEKFIRDIKKLALNKEINKNLTPGQEFIKIVRNELINIIGIGLQGSGKTTTIGKLGKYLKDKNKKNVLTVSIDFHRPAALKQLEYLSKKAGIDFFNTKKLNNDPEIIIQNAIKQAKLKYDILLVDTEGIMHTNVKMGIHAEELHYQLDILLKSQLNLLEQENT</sequence>
<dbReference type="GO" id="GO:0006614">
    <property type="term" value="P:SRP-dependent cotranslational protein targeting to membrane"/>
    <property type="evidence" value="ECO:0007669"/>
    <property type="project" value="InterPro"/>
</dbReference>
<dbReference type="InterPro" id="IPR000897">
    <property type="entry name" value="SRP54_GTPase_dom"/>
</dbReference>
<dbReference type="Pfam" id="PF02881">
    <property type="entry name" value="SRP54_N"/>
    <property type="match status" value="1"/>
</dbReference>